<dbReference type="AlphaFoldDB" id="A0A2S5GIP4"/>
<proteinExistence type="predicted"/>
<dbReference type="RefSeq" id="WP_046807940.1">
    <property type="nucleotide sequence ID" value="NZ_PREU01000021.1"/>
</dbReference>
<dbReference type="Proteomes" id="UP000239990">
    <property type="component" value="Unassembled WGS sequence"/>
</dbReference>
<gene>
    <name evidence="2" type="ORF">C4E15_29140</name>
</gene>
<evidence type="ECO:0000256" key="1">
    <source>
        <dbReference type="SAM" id="SignalP"/>
    </source>
</evidence>
<feature type="chain" id="PRO_5015503034" evidence="1">
    <location>
        <begin position="34"/>
        <end position="189"/>
    </location>
</feature>
<comment type="caution">
    <text evidence="2">The sequence shown here is derived from an EMBL/GenBank/DDBJ whole genome shotgun (WGS) entry which is preliminary data.</text>
</comment>
<protein>
    <submittedName>
        <fullName evidence="2">Uncharacterized protein</fullName>
    </submittedName>
</protein>
<keyword evidence="1" id="KW-0732">Signal</keyword>
<organism evidence="2 3">
    <name type="scientific">Achromobacter spanius</name>
    <dbReference type="NCBI Taxonomy" id="217203"/>
    <lineage>
        <taxon>Bacteria</taxon>
        <taxon>Pseudomonadati</taxon>
        <taxon>Pseudomonadota</taxon>
        <taxon>Betaproteobacteria</taxon>
        <taxon>Burkholderiales</taxon>
        <taxon>Alcaligenaceae</taxon>
        <taxon>Achromobacter</taxon>
    </lineage>
</organism>
<evidence type="ECO:0000313" key="3">
    <source>
        <dbReference type="Proteomes" id="UP000239990"/>
    </source>
</evidence>
<evidence type="ECO:0000313" key="2">
    <source>
        <dbReference type="EMBL" id="PPA72733.1"/>
    </source>
</evidence>
<accession>A0A2S5GIP4</accession>
<dbReference type="OrthoDB" id="8635065at2"/>
<reference evidence="2 3" key="1">
    <citation type="submission" date="2018-02" db="EMBL/GenBank/DDBJ databases">
        <title>Draft Genome of Achromobacter spanius stain 6.</title>
        <authorList>
            <person name="Gunasekera T.S."/>
            <person name="Radwan O."/>
            <person name="Ruiz O.N."/>
        </authorList>
    </citation>
    <scope>NUCLEOTIDE SEQUENCE [LARGE SCALE GENOMIC DNA]</scope>
    <source>
        <strain evidence="2 3">6</strain>
    </source>
</reference>
<feature type="signal peptide" evidence="1">
    <location>
        <begin position="1"/>
        <end position="33"/>
    </location>
</feature>
<name>A0A2S5GIP4_9BURK</name>
<sequence length="189" mass="20095">MTSPLHCSTRRKTLLLPATLIAAALGLSGCAPMPDGGSSGLPSLGNVFKSGLSFSPSVNVAKNMEGRSINDAIAALGEPSKKRAVGNTMELEWSDYQAAPYTEWVTTGTSQQVVGMIPATNTSAATPVFQTNSTGHYQNRTRVYECTVLMRMENSIITSTSVDGNVCPEFIAALRKWSGEAEANNYVVK</sequence>
<dbReference type="EMBL" id="PREU01000021">
    <property type="protein sequence ID" value="PPA72733.1"/>
    <property type="molecule type" value="Genomic_DNA"/>
</dbReference>